<organism evidence="6 7">
    <name type="scientific">Pleurotus ostreatus</name>
    <name type="common">Oyster mushroom</name>
    <name type="synonym">White-rot fungus</name>
    <dbReference type="NCBI Taxonomy" id="5322"/>
    <lineage>
        <taxon>Eukaryota</taxon>
        <taxon>Fungi</taxon>
        <taxon>Dikarya</taxon>
        <taxon>Basidiomycota</taxon>
        <taxon>Agaricomycotina</taxon>
        <taxon>Agaricomycetes</taxon>
        <taxon>Agaricomycetidae</taxon>
        <taxon>Agaricales</taxon>
        <taxon>Pleurotineae</taxon>
        <taxon>Pleurotaceae</taxon>
        <taxon>Pleurotus</taxon>
    </lineage>
</organism>
<keyword evidence="2 3" id="KW-0129">CBS domain</keyword>
<dbReference type="PANTHER" id="PTHR13780">
    <property type="entry name" value="AMP-ACTIVATED PROTEIN KINASE, GAMMA REGULATORY SUBUNIT"/>
    <property type="match status" value="1"/>
</dbReference>
<dbReference type="Gene3D" id="3.10.580.10">
    <property type="entry name" value="CBS-domain"/>
    <property type="match status" value="2"/>
</dbReference>
<name>A0A8H6ZP62_PLEOS</name>
<dbReference type="SUPFAM" id="SSF54631">
    <property type="entry name" value="CBS-domain pair"/>
    <property type="match status" value="2"/>
</dbReference>
<dbReference type="GeneID" id="59378461"/>
<keyword evidence="7" id="KW-1185">Reference proteome</keyword>
<feature type="domain" description="CBS" evidence="5">
    <location>
        <begin position="295"/>
        <end position="365"/>
    </location>
</feature>
<dbReference type="AlphaFoldDB" id="A0A8H6ZP62"/>
<dbReference type="PROSITE" id="PS51371">
    <property type="entry name" value="CBS"/>
    <property type="match status" value="2"/>
</dbReference>
<feature type="domain" description="CBS" evidence="5">
    <location>
        <begin position="214"/>
        <end position="273"/>
    </location>
</feature>
<dbReference type="SMART" id="SM00116">
    <property type="entry name" value="CBS"/>
    <property type="match status" value="4"/>
</dbReference>
<dbReference type="GO" id="GO:0042149">
    <property type="term" value="P:cellular response to glucose starvation"/>
    <property type="evidence" value="ECO:0007669"/>
    <property type="project" value="TreeGrafter"/>
</dbReference>
<feature type="region of interest" description="Disordered" evidence="4">
    <location>
        <begin position="371"/>
        <end position="423"/>
    </location>
</feature>
<reference evidence="6" key="1">
    <citation type="submission" date="2019-07" db="EMBL/GenBank/DDBJ databases">
        <authorList>
            <person name="Palmer J.M."/>
        </authorList>
    </citation>
    <scope>NUCLEOTIDE SEQUENCE</scope>
    <source>
        <strain evidence="6">PC9</strain>
    </source>
</reference>
<evidence type="ECO:0000313" key="7">
    <source>
        <dbReference type="Proteomes" id="UP000623687"/>
    </source>
</evidence>
<dbReference type="InterPro" id="IPR000644">
    <property type="entry name" value="CBS_dom"/>
</dbReference>
<feature type="region of interest" description="Disordered" evidence="4">
    <location>
        <begin position="1"/>
        <end position="20"/>
    </location>
</feature>
<dbReference type="GO" id="GO:0004865">
    <property type="term" value="F:protein serine/threonine phosphatase inhibitor activity"/>
    <property type="evidence" value="ECO:0007669"/>
    <property type="project" value="TreeGrafter"/>
</dbReference>
<dbReference type="OrthoDB" id="449052at2759"/>
<dbReference type="VEuPathDB" id="FungiDB:PC9H_008643"/>
<dbReference type="Pfam" id="PF00571">
    <property type="entry name" value="CBS"/>
    <property type="match status" value="2"/>
</dbReference>
<accession>A0A8H6ZP62</accession>
<feature type="compositionally biased region" description="Low complexity" evidence="4">
    <location>
        <begin position="380"/>
        <end position="402"/>
    </location>
</feature>
<dbReference type="InterPro" id="IPR046342">
    <property type="entry name" value="CBS_dom_sf"/>
</dbReference>
<proteinExistence type="predicted"/>
<dbReference type="EMBL" id="JACETU010000006">
    <property type="protein sequence ID" value="KAF7426275.1"/>
    <property type="molecule type" value="Genomic_DNA"/>
</dbReference>
<protein>
    <submittedName>
        <fullName evidence="6">Cell separation during budding</fullName>
    </submittedName>
</protein>
<comment type="caution">
    <text evidence="6">The sequence shown here is derived from an EMBL/GenBank/DDBJ whole genome shotgun (WGS) entry which is preliminary data.</text>
</comment>
<evidence type="ECO:0000256" key="3">
    <source>
        <dbReference type="PROSITE-ProRule" id="PRU00703"/>
    </source>
</evidence>
<evidence type="ECO:0000256" key="2">
    <source>
        <dbReference type="ARBA" id="ARBA00023122"/>
    </source>
</evidence>
<sequence length="423" mass="45512">MSESFWIEPAAPTGPPVPSVDRGEWIGDWQQVYARDIIDSPLISVDSDTSVEDACELLLSEDIMCLAVRAQSQDANSPSYAGLFDFSDVNAFLTLAATRHTFLPEFLAQNPKIDGIVAAARAGRVPVKLVSDLSEKNPLKTVRNDASIIALLEVFAGGAHRVLVKSESPDEPFIGMVSDRSLLSWFHSYAQRTPSFCEYLSHPLSSLGLPSLNIHSSVVAASSVASVLDAMKLMSEEGVSSVAVVDEESGALLSAVSVTDIGKIVVPSESNQILSTPLQQFIAQIKEPDGSLDGADKYPVYSISPSTPLSYTMEKLLATNSHRLFVTRESGPGTSPVISPSYSTNLTGIVSVVDVLSLFARLADIPNVDPTRMQRHRRASSASSHSSMSDLDIIRSRSSSRTSTRRSPRIMPVSPPSVISDLH</sequence>
<keyword evidence="1" id="KW-0677">Repeat</keyword>
<evidence type="ECO:0000256" key="4">
    <source>
        <dbReference type="SAM" id="MobiDB-lite"/>
    </source>
</evidence>
<dbReference type="InterPro" id="IPR050511">
    <property type="entry name" value="AMPK_gamma/SDS23_families"/>
</dbReference>
<evidence type="ECO:0000256" key="1">
    <source>
        <dbReference type="ARBA" id="ARBA00022737"/>
    </source>
</evidence>
<evidence type="ECO:0000313" key="6">
    <source>
        <dbReference type="EMBL" id="KAF7426275.1"/>
    </source>
</evidence>
<dbReference type="PANTHER" id="PTHR13780:SF36">
    <property type="entry name" value="CBS DOMAIN-CONTAINING PROTEIN"/>
    <property type="match status" value="1"/>
</dbReference>
<dbReference type="RefSeq" id="XP_036629579.1">
    <property type="nucleotide sequence ID" value="XM_036778151.1"/>
</dbReference>
<evidence type="ECO:0000259" key="5">
    <source>
        <dbReference type="PROSITE" id="PS51371"/>
    </source>
</evidence>
<dbReference type="Proteomes" id="UP000623687">
    <property type="component" value="Unassembled WGS sequence"/>
</dbReference>
<gene>
    <name evidence="6" type="primary">SDS23</name>
    <name evidence="6" type="ORF">PC9H_008643</name>
</gene>